<keyword evidence="3" id="KW-0862">Zinc</keyword>
<accession>A0A5K1A2Y6</accession>
<dbReference type="PROSITE" id="PS50089">
    <property type="entry name" value="ZF_RING_2"/>
    <property type="match status" value="1"/>
</dbReference>
<dbReference type="CDD" id="cd16448">
    <property type="entry name" value="RING-H2"/>
    <property type="match status" value="1"/>
</dbReference>
<dbReference type="Gramene" id="NC2G0002580.1">
    <property type="protein sequence ID" value="NC2G0002580.1:cds"/>
    <property type="gene ID" value="NC2G0002580"/>
</dbReference>
<reference evidence="6" key="1">
    <citation type="submission" date="2019-09" db="EMBL/GenBank/DDBJ databases">
        <authorList>
            <person name="Zhang L."/>
        </authorList>
    </citation>
    <scope>NUCLEOTIDE SEQUENCE</scope>
</reference>
<dbReference type="InterPro" id="IPR052788">
    <property type="entry name" value="RING-type_E3_ligase_ATL"/>
</dbReference>
<protein>
    <recommendedName>
        <fullName evidence="5">RING-type domain-containing protein</fullName>
    </recommendedName>
</protein>
<gene>
    <name evidence="6" type="ORF">NYM_LOCUS11521</name>
</gene>
<evidence type="ECO:0000259" key="5">
    <source>
        <dbReference type="PROSITE" id="PS50089"/>
    </source>
</evidence>
<dbReference type="PANTHER" id="PTHR45798:SF97">
    <property type="entry name" value="ALCOHOL-SENSITIVE RING FINGER PROTEIN 1"/>
    <property type="match status" value="1"/>
</dbReference>
<feature type="domain" description="RING-type" evidence="5">
    <location>
        <begin position="83"/>
        <end position="123"/>
    </location>
</feature>
<evidence type="ECO:0000256" key="1">
    <source>
        <dbReference type="ARBA" id="ARBA00022723"/>
    </source>
</evidence>
<dbReference type="SUPFAM" id="SSF57850">
    <property type="entry name" value="RING/U-box"/>
    <property type="match status" value="1"/>
</dbReference>
<dbReference type="SMART" id="SM00184">
    <property type="entry name" value="RING"/>
    <property type="match status" value="1"/>
</dbReference>
<dbReference type="InterPro" id="IPR013083">
    <property type="entry name" value="Znf_RING/FYVE/PHD"/>
</dbReference>
<keyword evidence="2 4" id="KW-0863">Zinc-finger</keyword>
<evidence type="ECO:0000256" key="3">
    <source>
        <dbReference type="ARBA" id="ARBA00022833"/>
    </source>
</evidence>
<dbReference type="Pfam" id="PF13639">
    <property type="entry name" value="zf-RING_2"/>
    <property type="match status" value="1"/>
</dbReference>
<evidence type="ECO:0000256" key="4">
    <source>
        <dbReference type="PROSITE-ProRule" id="PRU00175"/>
    </source>
</evidence>
<dbReference type="Gene3D" id="3.30.40.10">
    <property type="entry name" value="Zinc/RING finger domain, C3HC4 (zinc finger)"/>
    <property type="match status" value="1"/>
</dbReference>
<keyword evidence="1" id="KW-0479">Metal-binding</keyword>
<evidence type="ECO:0000313" key="6">
    <source>
        <dbReference type="EMBL" id="VVV96340.1"/>
    </source>
</evidence>
<dbReference type="InterPro" id="IPR001841">
    <property type="entry name" value="Znf_RING"/>
</dbReference>
<dbReference type="PANTHER" id="PTHR45798">
    <property type="entry name" value="RING-H2 FINGER PROTEIN ATL61-RELATED-RELATED"/>
    <property type="match status" value="1"/>
</dbReference>
<sequence>MQLAYSTLYDEMDMDPKFAEKAKAEVGRTIMNKLEVARNENPSIWTVFMVIHVDCTIEISDESSGEHGYDQLLERLGSDDGSICCEEFESTDHILVTTCKHTFHYSCLFEWLSHLPRSCPLCRTNLSLIFGCTIKF</sequence>
<name>A0A5K1A2Y6_9MAGN</name>
<proteinExistence type="predicted"/>
<evidence type="ECO:0000256" key="2">
    <source>
        <dbReference type="ARBA" id="ARBA00022771"/>
    </source>
</evidence>
<dbReference type="EMBL" id="LR721780">
    <property type="protein sequence ID" value="VVV96340.1"/>
    <property type="molecule type" value="Genomic_DNA"/>
</dbReference>
<dbReference type="GO" id="GO:0008270">
    <property type="term" value="F:zinc ion binding"/>
    <property type="evidence" value="ECO:0007669"/>
    <property type="project" value="UniProtKB-KW"/>
</dbReference>
<dbReference type="AlphaFoldDB" id="A0A5K1A2Y6"/>
<organism evidence="6">
    <name type="scientific">Nymphaea colorata</name>
    <name type="common">pocket water lily</name>
    <dbReference type="NCBI Taxonomy" id="210225"/>
    <lineage>
        <taxon>Eukaryota</taxon>
        <taxon>Viridiplantae</taxon>
        <taxon>Streptophyta</taxon>
        <taxon>Embryophyta</taxon>
        <taxon>Tracheophyta</taxon>
        <taxon>Spermatophyta</taxon>
        <taxon>Magnoliopsida</taxon>
        <taxon>Nymphaeales</taxon>
        <taxon>Nymphaeaceae</taxon>
        <taxon>Nymphaea</taxon>
    </lineage>
</organism>